<dbReference type="GO" id="GO:0048015">
    <property type="term" value="P:phosphatidylinositol-mediated signaling"/>
    <property type="evidence" value="ECO:0007669"/>
    <property type="project" value="TreeGrafter"/>
</dbReference>
<feature type="compositionally biased region" description="Low complexity" evidence="7">
    <location>
        <begin position="683"/>
        <end position="694"/>
    </location>
</feature>
<dbReference type="EMBL" id="KN824306">
    <property type="protein sequence ID" value="KIM26484.1"/>
    <property type="molecule type" value="Genomic_DNA"/>
</dbReference>
<dbReference type="InterPro" id="IPR035892">
    <property type="entry name" value="C2_domain_sf"/>
</dbReference>
<evidence type="ECO:0000256" key="3">
    <source>
        <dbReference type="ARBA" id="ARBA00022963"/>
    </source>
</evidence>
<dbReference type="InterPro" id="IPR037755">
    <property type="entry name" value="Plc1_PH"/>
</dbReference>
<dbReference type="GO" id="GO:0004435">
    <property type="term" value="F:phosphatidylinositol-4,5-bisphosphate phospholipase C activity"/>
    <property type="evidence" value="ECO:0007669"/>
    <property type="project" value="UniProtKB-EC"/>
</dbReference>
<feature type="domain" description="C2" evidence="8">
    <location>
        <begin position="880"/>
        <end position="1078"/>
    </location>
</feature>
<comment type="catalytic activity">
    <reaction evidence="6">
        <text>a 1,2-diacyl-sn-glycero-3-phospho-(1D-myo-inositol-4,5-bisphosphate) + H2O = 1D-myo-inositol 1,4,5-trisphosphate + a 1,2-diacyl-sn-glycerol + H(+)</text>
        <dbReference type="Rhea" id="RHEA:33179"/>
        <dbReference type="ChEBI" id="CHEBI:15377"/>
        <dbReference type="ChEBI" id="CHEBI:15378"/>
        <dbReference type="ChEBI" id="CHEBI:17815"/>
        <dbReference type="ChEBI" id="CHEBI:58456"/>
        <dbReference type="ChEBI" id="CHEBI:203600"/>
        <dbReference type="EC" id="3.1.4.11"/>
    </reaction>
</comment>
<dbReference type="InterPro" id="IPR000008">
    <property type="entry name" value="C2_dom"/>
</dbReference>
<dbReference type="Gene3D" id="2.60.40.150">
    <property type="entry name" value="C2 domain"/>
    <property type="match status" value="1"/>
</dbReference>
<dbReference type="InterPro" id="IPR037862">
    <property type="entry name" value="PLC-beta_PH"/>
</dbReference>
<dbReference type="SUPFAM" id="SSF47473">
    <property type="entry name" value="EF-hand"/>
    <property type="match status" value="1"/>
</dbReference>
<feature type="compositionally biased region" description="Low complexity" evidence="7">
    <location>
        <begin position="602"/>
        <end position="611"/>
    </location>
</feature>
<dbReference type="Gene3D" id="3.20.20.190">
    <property type="entry name" value="Phosphatidylinositol (PI) phosphodiesterase"/>
    <property type="match status" value="3"/>
</dbReference>
<evidence type="ECO:0000259" key="8">
    <source>
        <dbReference type="PROSITE" id="PS50004"/>
    </source>
</evidence>
<dbReference type="InterPro" id="IPR001192">
    <property type="entry name" value="PI-PLC_fam"/>
</dbReference>
<evidence type="ECO:0000259" key="9">
    <source>
        <dbReference type="PROSITE" id="PS50008"/>
    </source>
</evidence>
<dbReference type="GO" id="GO:0051209">
    <property type="term" value="P:release of sequestered calcium ion into cytosol"/>
    <property type="evidence" value="ECO:0007669"/>
    <property type="project" value="TreeGrafter"/>
</dbReference>
<dbReference type="Pfam" id="PF00168">
    <property type="entry name" value="C2"/>
    <property type="match status" value="2"/>
</dbReference>
<dbReference type="CDD" id="cd08558">
    <property type="entry name" value="PI-PLCc_eukaryota"/>
    <property type="match status" value="1"/>
</dbReference>
<feature type="compositionally biased region" description="Low complexity" evidence="7">
    <location>
        <begin position="649"/>
        <end position="662"/>
    </location>
</feature>
<reference evidence="11" key="2">
    <citation type="submission" date="2015-01" db="EMBL/GenBank/DDBJ databases">
        <title>Evolutionary Origins and Diversification of the Mycorrhizal Mutualists.</title>
        <authorList>
            <consortium name="DOE Joint Genome Institute"/>
            <consortium name="Mycorrhizal Genomics Consortium"/>
            <person name="Kohler A."/>
            <person name="Kuo A."/>
            <person name="Nagy L.G."/>
            <person name="Floudas D."/>
            <person name="Copeland A."/>
            <person name="Barry K.W."/>
            <person name="Cichocki N."/>
            <person name="Veneault-Fourrey C."/>
            <person name="LaButti K."/>
            <person name="Lindquist E.A."/>
            <person name="Lipzen A."/>
            <person name="Lundell T."/>
            <person name="Morin E."/>
            <person name="Murat C."/>
            <person name="Riley R."/>
            <person name="Ohm R."/>
            <person name="Sun H."/>
            <person name="Tunlid A."/>
            <person name="Henrissat B."/>
            <person name="Grigoriev I.V."/>
            <person name="Hibbett D.S."/>
            <person name="Martin F."/>
        </authorList>
    </citation>
    <scope>NUCLEOTIDE SEQUENCE [LARGE SCALE GENOMIC DNA]</scope>
    <source>
        <strain evidence="11">MAFF 305830</strain>
    </source>
</reference>
<name>A0A0C3B2R8_SERVB</name>
<dbReference type="SMART" id="SM00239">
    <property type="entry name" value="C2"/>
    <property type="match status" value="1"/>
</dbReference>
<dbReference type="AlphaFoldDB" id="A0A0C3B2R8"/>
<dbReference type="Proteomes" id="UP000054097">
    <property type="component" value="Unassembled WGS sequence"/>
</dbReference>
<dbReference type="InterPro" id="IPR011992">
    <property type="entry name" value="EF-hand-dom_pair"/>
</dbReference>
<dbReference type="SUPFAM" id="SSF49562">
    <property type="entry name" value="C2 domain (Calcium/lipid-binding domain, CaLB)"/>
    <property type="match status" value="1"/>
</dbReference>
<dbReference type="CDD" id="cd00275">
    <property type="entry name" value="C2_PLC_like"/>
    <property type="match status" value="1"/>
</dbReference>
<feature type="region of interest" description="Disordered" evidence="7">
    <location>
        <begin position="633"/>
        <end position="720"/>
    </location>
</feature>
<dbReference type="InterPro" id="IPR001711">
    <property type="entry name" value="PLipase_C_Pinositol-sp_Y"/>
</dbReference>
<dbReference type="GO" id="GO:0016042">
    <property type="term" value="P:lipid catabolic process"/>
    <property type="evidence" value="ECO:0007669"/>
    <property type="project" value="UniProtKB-KW"/>
</dbReference>
<sequence length="1098" mass="120016">MAASGASPYASGKIRGKVGGPNRGLADWELDGIRVPKELIQGTVMKKLSDKKATVKERLFRLDANQGRIYWPSRRRGVIHLENIKELRLGPSAHAEIHSILPTTDLAAVENRWLTIIYTVEDSYKTLNLIAPTPEVLNKWHTTLTQMRQLRIDFMGGVFHSAQSIGNELWERHHFAGADASKDALLSYDEVKSLCQRLNFGGSEAEIKQRFMESTKDHSTSSSLTEAEFKGFIRRIKERSEIKTIFDETKGEKEFTFPVFESFMKESQKSTLSTTELESIYRLFSPVADASKGAPTAETKTGDSTTKPLSELTPWTLETFSTFLQSGYNSGFTDTMTPPPSRPLASANEGTKVYQDMTQPISSYFICSSHNTYLIGNQLMGTSSVEGYIRSLLDGCRSVEMDIYDGPEGYGSSLNITMPNTISTGIGNLAGEVMEQATVLGETIESIESAVVGQDEQVKEAAPAEILKVAASDMALIPGEPIVTHGGTLTSSISARRICEAINRYAFVSSPYPIIISAEIHCGIPQQRVLVKIMTEVFGEKLIVAPLEQTDADIILPSPERLKGRVLLKAKNKFLETHAEAAALKEVQSEEDDKILEDKGSSRPSSAAGSSRSDRSSVREKAAGMMGKLFGYMHKRSSSDPRSLEVGSKKSSSKSSDSTKSSPASQGKPLPPITGDQPHKTKSTSGSATSSAATQIPPTPKGGATSTAKQANPFPPPALEVVEPTGEKHPVTILSPTDTASQAVPTKLAMAKELLPLITYTAGVTFRGLGPQAAYAPSQVFSLSENRAKSLIHNPKQPDVKDSLKSSAHDSTLLVEHTRGHVVRVYPKGTRVDSSNYEPNVFWAMGCQLVTLNWQTVDRGWHMNRAMFLRNGGSGYLLKPPALLDQSYPSDHQKHKRTKHVLRIRIISAQQLPRPKDHQGHEVIDKNTVDPYVKATIHIPIWASGKTSERIAPVAVDVSKEAEAKGVQQPGEVRAEATREEGVLVGASSAGDEQAGAAVGERVVGVRTQAIRNNGFNPIWNEQLELPFDVFGEGMKDLIFLRIIVKDDNNMDKDDFVGGYCTSLGSLEMGYRHLPLYDEQVNQILFAGLFVHVSIHDL</sequence>
<evidence type="ECO:0000313" key="10">
    <source>
        <dbReference type="EMBL" id="KIM26484.1"/>
    </source>
</evidence>
<feature type="region of interest" description="Disordered" evidence="7">
    <location>
        <begin position="586"/>
        <end position="620"/>
    </location>
</feature>
<keyword evidence="11" id="KW-1185">Reference proteome</keyword>
<protein>
    <recommendedName>
        <fullName evidence="1 6">Phosphoinositide phospholipase C</fullName>
        <ecNumber evidence="1 6">3.1.4.11</ecNumber>
    </recommendedName>
</protein>
<evidence type="ECO:0000256" key="4">
    <source>
        <dbReference type="ARBA" id="ARBA00023098"/>
    </source>
</evidence>
<dbReference type="SMART" id="SM00148">
    <property type="entry name" value="PLCXc"/>
    <property type="match status" value="1"/>
</dbReference>
<evidence type="ECO:0000256" key="2">
    <source>
        <dbReference type="ARBA" id="ARBA00022801"/>
    </source>
</evidence>
<dbReference type="Pfam" id="PF00388">
    <property type="entry name" value="PI-PLC-X"/>
    <property type="match status" value="1"/>
</dbReference>
<dbReference type="InterPro" id="IPR000909">
    <property type="entry name" value="PLipase_C_PInositol-sp_X_dom"/>
</dbReference>
<dbReference type="Gene3D" id="2.30.29.30">
    <property type="entry name" value="Pleckstrin-homology domain (PH domain)/Phosphotyrosine-binding domain (PTB)"/>
    <property type="match status" value="1"/>
</dbReference>
<dbReference type="PROSITE" id="PS50008">
    <property type="entry name" value="PIPLC_Y_DOMAIN"/>
    <property type="match status" value="1"/>
</dbReference>
<dbReference type="STRING" id="933852.A0A0C3B2R8"/>
<keyword evidence="2 6" id="KW-0378">Hydrolase</keyword>
<dbReference type="EC" id="3.1.4.11" evidence="1 6"/>
<dbReference type="SUPFAM" id="SSF51695">
    <property type="entry name" value="PLC-like phosphodiesterases"/>
    <property type="match status" value="1"/>
</dbReference>
<dbReference type="SUPFAM" id="SSF50729">
    <property type="entry name" value="PH domain-like"/>
    <property type="match status" value="1"/>
</dbReference>
<dbReference type="PRINTS" id="PR00390">
    <property type="entry name" value="PHPHLIPASEC"/>
</dbReference>
<dbReference type="PROSITE" id="PS50004">
    <property type="entry name" value="C2"/>
    <property type="match status" value="1"/>
</dbReference>
<dbReference type="HOGENOM" id="CLU_002738_1_2_1"/>
<dbReference type="InterPro" id="IPR017946">
    <property type="entry name" value="PLC-like_Pdiesterase_TIM-brl"/>
</dbReference>
<dbReference type="PROSITE" id="PS50007">
    <property type="entry name" value="PIPLC_X_DOMAIN"/>
    <property type="match status" value="1"/>
</dbReference>
<evidence type="ECO:0000256" key="6">
    <source>
        <dbReference type="RuleBase" id="RU361133"/>
    </source>
</evidence>
<dbReference type="InterPro" id="IPR011993">
    <property type="entry name" value="PH-like_dom_sf"/>
</dbReference>
<organism evidence="10 11">
    <name type="scientific">Serendipita vermifera MAFF 305830</name>
    <dbReference type="NCBI Taxonomy" id="933852"/>
    <lineage>
        <taxon>Eukaryota</taxon>
        <taxon>Fungi</taxon>
        <taxon>Dikarya</taxon>
        <taxon>Basidiomycota</taxon>
        <taxon>Agaricomycotina</taxon>
        <taxon>Agaricomycetes</taxon>
        <taxon>Sebacinales</taxon>
        <taxon>Serendipitaceae</taxon>
        <taxon>Serendipita</taxon>
    </lineage>
</organism>
<dbReference type="Gene3D" id="1.10.238.10">
    <property type="entry name" value="EF-hand"/>
    <property type="match status" value="1"/>
</dbReference>
<dbReference type="Pfam" id="PF17787">
    <property type="entry name" value="PH_14"/>
    <property type="match status" value="1"/>
</dbReference>
<proteinExistence type="predicted"/>
<dbReference type="Pfam" id="PF00387">
    <property type="entry name" value="PI-PLC-Y"/>
    <property type="match status" value="1"/>
</dbReference>
<evidence type="ECO:0000256" key="7">
    <source>
        <dbReference type="SAM" id="MobiDB-lite"/>
    </source>
</evidence>
<keyword evidence="5" id="KW-0807">Transducer</keyword>
<feature type="domain" description="PI-PLC Y-box" evidence="9">
    <location>
        <begin position="754"/>
        <end position="883"/>
    </location>
</feature>
<accession>A0A0C3B2R8</accession>
<dbReference type="CDD" id="cd13360">
    <property type="entry name" value="PH_PLC_fungal"/>
    <property type="match status" value="1"/>
</dbReference>
<dbReference type="PANTHER" id="PTHR10336:SF36">
    <property type="entry name" value="1-PHOSPHATIDYLINOSITOL 4,5-BISPHOSPHATE PHOSPHODIESTERASE BETA-4"/>
    <property type="match status" value="1"/>
</dbReference>
<dbReference type="OrthoDB" id="269822at2759"/>
<dbReference type="PANTHER" id="PTHR10336">
    <property type="entry name" value="PHOSPHOINOSITIDE-SPECIFIC PHOSPHOLIPASE C FAMILY PROTEIN"/>
    <property type="match status" value="1"/>
</dbReference>
<evidence type="ECO:0000256" key="1">
    <source>
        <dbReference type="ARBA" id="ARBA00012368"/>
    </source>
</evidence>
<reference evidence="10 11" key="1">
    <citation type="submission" date="2014-04" db="EMBL/GenBank/DDBJ databases">
        <authorList>
            <consortium name="DOE Joint Genome Institute"/>
            <person name="Kuo A."/>
            <person name="Zuccaro A."/>
            <person name="Kohler A."/>
            <person name="Nagy L.G."/>
            <person name="Floudas D."/>
            <person name="Copeland A."/>
            <person name="Barry K.W."/>
            <person name="Cichocki N."/>
            <person name="Veneault-Fourrey C."/>
            <person name="LaButti K."/>
            <person name="Lindquist E.A."/>
            <person name="Lipzen A."/>
            <person name="Lundell T."/>
            <person name="Morin E."/>
            <person name="Murat C."/>
            <person name="Sun H."/>
            <person name="Tunlid A."/>
            <person name="Henrissat B."/>
            <person name="Grigoriev I.V."/>
            <person name="Hibbett D.S."/>
            <person name="Martin F."/>
            <person name="Nordberg H.P."/>
            <person name="Cantor M.N."/>
            <person name="Hua S.X."/>
        </authorList>
    </citation>
    <scope>NUCLEOTIDE SEQUENCE [LARGE SCALE GENOMIC DNA]</scope>
    <source>
        <strain evidence="10 11">MAFF 305830</strain>
    </source>
</reference>
<keyword evidence="4 6" id="KW-0443">Lipid metabolism</keyword>
<evidence type="ECO:0000256" key="5">
    <source>
        <dbReference type="ARBA" id="ARBA00023224"/>
    </source>
</evidence>
<evidence type="ECO:0000313" key="11">
    <source>
        <dbReference type="Proteomes" id="UP000054097"/>
    </source>
</evidence>
<keyword evidence="3 6" id="KW-0442">Lipid degradation</keyword>
<dbReference type="SMART" id="SM00149">
    <property type="entry name" value="PLCYc"/>
    <property type="match status" value="1"/>
</dbReference>
<gene>
    <name evidence="10" type="ORF">M408DRAFT_330623</name>
</gene>